<evidence type="ECO:0000313" key="4">
    <source>
        <dbReference type="Proteomes" id="UP001275084"/>
    </source>
</evidence>
<dbReference type="Pfam" id="PF13424">
    <property type="entry name" value="TPR_12"/>
    <property type="match status" value="1"/>
</dbReference>
<feature type="non-terminal residue" evidence="3">
    <location>
        <position position="1"/>
    </location>
</feature>
<dbReference type="EMBL" id="JAUIQD010000004">
    <property type="protein sequence ID" value="KAK3354069.1"/>
    <property type="molecule type" value="Genomic_DNA"/>
</dbReference>
<feature type="domain" description="DUF7779" evidence="2">
    <location>
        <begin position="261"/>
        <end position="349"/>
    </location>
</feature>
<protein>
    <submittedName>
        <fullName evidence="3">P-loop containing nucleoside triphosphate hydrolase protein</fullName>
    </submittedName>
</protein>
<dbReference type="AlphaFoldDB" id="A0AAJ0MFB4"/>
<dbReference type="SUPFAM" id="SSF48452">
    <property type="entry name" value="TPR-like"/>
    <property type="match status" value="2"/>
</dbReference>
<dbReference type="PANTHER" id="PTHR35205">
    <property type="entry name" value="NB-ARC AND TPR DOMAIN PROTEIN"/>
    <property type="match status" value="1"/>
</dbReference>
<dbReference type="Gene3D" id="3.40.50.300">
    <property type="entry name" value="P-loop containing nucleotide triphosphate hydrolases"/>
    <property type="match status" value="1"/>
</dbReference>
<organism evidence="3 4">
    <name type="scientific">Lasiosphaeria hispida</name>
    <dbReference type="NCBI Taxonomy" id="260671"/>
    <lineage>
        <taxon>Eukaryota</taxon>
        <taxon>Fungi</taxon>
        <taxon>Dikarya</taxon>
        <taxon>Ascomycota</taxon>
        <taxon>Pezizomycotina</taxon>
        <taxon>Sordariomycetes</taxon>
        <taxon>Sordariomycetidae</taxon>
        <taxon>Sordariales</taxon>
        <taxon>Lasiosphaeriaceae</taxon>
        <taxon>Lasiosphaeria</taxon>
    </lineage>
</organism>
<feature type="domain" description="NB-ARC" evidence="1">
    <location>
        <begin position="43"/>
        <end position="180"/>
    </location>
</feature>
<dbReference type="GO" id="GO:0043531">
    <property type="term" value="F:ADP binding"/>
    <property type="evidence" value="ECO:0007669"/>
    <property type="project" value="InterPro"/>
</dbReference>
<feature type="non-terminal residue" evidence="3">
    <location>
        <position position="783"/>
    </location>
</feature>
<dbReference type="GO" id="GO:0016787">
    <property type="term" value="F:hydrolase activity"/>
    <property type="evidence" value="ECO:0007669"/>
    <property type="project" value="UniProtKB-KW"/>
</dbReference>
<accession>A0AAJ0MFB4</accession>
<comment type="caution">
    <text evidence="3">The sequence shown here is derived from an EMBL/GenBank/DDBJ whole genome shotgun (WGS) entry which is preliminary data.</text>
</comment>
<keyword evidence="4" id="KW-1185">Reference proteome</keyword>
<dbReference type="SUPFAM" id="SSF52540">
    <property type="entry name" value="P-loop containing nucleoside triphosphate hydrolases"/>
    <property type="match status" value="1"/>
</dbReference>
<gene>
    <name evidence="3" type="ORF">B0T25DRAFT_608677</name>
</gene>
<dbReference type="InterPro" id="IPR056681">
    <property type="entry name" value="DUF7779"/>
</dbReference>
<proteinExistence type="predicted"/>
<dbReference type="Gene3D" id="1.25.40.10">
    <property type="entry name" value="Tetratricopeptide repeat domain"/>
    <property type="match status" value="1"/>
</dbReference>
<dbReference type="InterPro" id="IPR019734">
    <property type="entry name" value="TPR_rpt"/>
</dbReference>
<dbReference type="Pfam" id="PF00931">
    <property type="entry name" value="NB-ARC"/>
    <property type="match status" value="1"/>
</dbReference>
<dbReference type="PANTHER" id="PTHR35205:SF1">
    <property type="entry name" value="ZU5 DOMAIN-CONTAINING PROTEIN"/>
    <property type="match status" value="1"/>
</dbReference>
<evidence type="ECO:0000259" key="1">
    <source>
        <dbReference type="Pfam" id="PF00931"/>
    </source>
</evidence>
<dbReference type="InterPro" id="IPR002182">
    <property type="entry name" value="NB-ARC"/>
</dbReference>
<sequence>VPHTQNPRFCGRDTVLSSLHEFLTGNSEPDCPSRPRGLLGSCLVHGMGGVGKTQIAIEYTYRYRSSYDFIFWVSAENETVLQSSAGRILNSLGLLPANKGAEAGSLVESLRKWLENAESRWLLVLDNAENTHTLVPCLPRTNHGAVLITSQHDRLFSLVAHDIQLEPLDPDKGSEFFCKHLKTHASYDFEGAKIISEQLGGLPLALGYVAGYISDNKWSLREFLKYESENPQILASILATPQTAINQYNKTLVNIWESSSRRLDPAQRKVIEVLSMLNPDGTPEEMLYAKHDELNLAFLSSDKLDLLRFSEMIGHLTTWHLIRRETVSGKPLILIHRSLQKVVIYDLEKNPALLQKTFDIAFGLVRKVYPQQSPTHDPQNGQWGVQKLFQPLVLSLQSVYSATSNRLAAPIEFAELLSDAAYYNYESDTLADGQKLTDAAEAICKGLPDSQHSNVVRANVYSLAAVMRWGHGISTRNAILHRFLQAQALLQKHINELNPDEATPEILRLYATGWNDIAHIFIEHEFYEDAIQLLNLCAAIKRRVGDQFGVQAANRNKALALVWSGRFSEALMLVPDEADIFSELLSPHCASYYERCRFAWANILLIAGRYQRAFSLLEKNLESRKILHGDAGRLTLDSHFLLGVVQCKMGNPQEAIKNFTAALDNARNWSVEAETLARHHLSKALRGVGRHGEARKHELETTATKAQLCGKYGIHLPQAGVSDDEIYDHLASSEMGRTTVGGFQGSGKLPRLMSLCEEIQRRLGNLGEEHVSAALVLRACKGG</sequence>
<dbReference type="InterPro" id="IPR027417">
    <property type="entry name" value="P-loop_NTPase"/>
</dbReference>
<evidence type="ECO:0000313" key="3">
    <source>
        <dbReference type="EMBL" id="KAK3354069.1"/>
    </source>
</evidence>
<dbReference type="Pfam" id="PF25000">
    <property type="entry name" value="DUF7779"/>
    <property type="match status" value="1"/>
</dbReference>
<evidence type="ECO:0000259" key="2">
    <source>
        <dbReference type="Pfam" id="PF25000"/>
    </source>
</evidence>
<dbReference type="InterPro" id="IPR011990">
    <property type="entry name" value="TPR-like_helical_dom_sf"/>
</dbReference>
<name>A0AAJ0MFB4_9PEZI</name>
<dbReference type="PRINTS" id="PR00364">
    <property type="entry name" value="DISEASERSIST"/>
</dbReference>
<reference evidence="3" key="2">
    <citation type="submission" date="2023-06" db="EMBL/GenBank/DDBJ databases">
        <authorList>
            <consortium name="Lawrence Berkeley National Laboratory"/>
            <person name="Haridas S."/>
            <person name="Hensen N."/>
            <person name="Bonometti L."/>
            <person name="Westerberg I."/>
            <person name="Brannstrom I.O."/>
            <person name="Guillou S."/>
            <person name="Cros-Aarteil S."/>
            <person name="Calhoun S."/>
            <person name="Kuo A."/>
            <person name="Mondo S."/>
            <person name="Pangilinan J."/>
            <person name="Riley R."/>
            <person name="Labutti K."/>
            <person name="Andreopoulos B."/>
            <person name="Lipzen A."/>
            <person name="Chen C."/>
            <person name="Yanf M."/>
            <person name="Daum C."/>
            <person name="Ng V."/>
            <person name="Clum A."/>
            <person name="Steindorff A."/>
            <person name="Ohm R."/>
            <person name="Martin F."/>
            <person name="Silar P."/>
            <person name="Natvig D."/>
            <person name="Lalanne C."/>
            <person name="Gautier V."/>
            <person name="Ament-Velasquez S.L."/>
            <person name="Kruys A."/>
            <person name="Hutchinson M.I."/>
            <person name="Powell A.J."/>
            <person name="Barry K."/>
            <person name="Miller A.N."/>
            <person name="Grigoriev I.V."/>
            <person name="Debuchy R."/>
            <person name="Gladieux P."/>
            <person name="Thoren M.H."/>
            <person name="Johannesson H."/>
        </authorList>
    </citation>
    <scope>NUCLEOTIDE SEQUENCE</scope>
    <source>
        <strain evidence="3">CBS 955.72</strain>
    </source>
</reference>
<dbReference type="SMART" id="SM00028">
    <property type="entry name" value="TPR"/>
    <property type="match status" value="2"/>
</dbReference>
<reference evidence="3" key="1">
    <citation type="journal article" date="2023" name="Mol. Phylogenet. Evol.">
        <title>Genome-scale phylogeny and comparative genomics of the fungal order Sordariales.</title>
        <authorList>
            <person name="Hensen N."/>
            <person name="Bonometti L."/>
            <person name="Westerberg I."/>
            <person name="Brannstrom I.O."/>
            <person name="Guillou S."/>
            <person name="Cros-Aarteil S."/>
            <person name="Calhoun S."/>
            <person name="Haridas S."/>
            <person name="Kuo A."/>
            <person name="Mondo S."/>
            <person name="Pangilinan J."/>
            <person name="Riley R."/>
            <person name="LaButti K."/>
            <person name="Andreopoulos B."/>
            <person name="Lipzen A."/>
            <person name="Chen C."/>
            <person name="Yan M."/>
            <person name="Daum C."/>
            <person name="Ng V."/>
            <person name="Clum A."/>
            <person name="Steindorff A."/>
            <person name="Ohm R.A."/>
            <person name="Martin F."/>
            <person name="Silar P."/>
            <person name="Natvig D.O."/>
            <person name="Lalanne C."/>
            <person name="Gautier V."/>
            <person name="Ament-Velasquez S.L."/>
            <person name="Kruys A."/>
            <person name="Hutchinson M.I."/>
            <person name="Powell A.J."/>
            <person name="Barry K."/>
            <person name="Miller A.N."/>
            <person name="Grigoriev I.V."/>
            <person name="Debuchy R."/>
            <person name="Gladieux P."/>
            <person name="Hiltunen Thoren M."/>
            <person name="Johannesson H."/>
        </authorList>
    </citation>
    <scope>NUCLEOTIDE SEQUENCE</scope>
    <source>
        <strain evidence="3">CBS 955.72</strain>
    </source>
</reference>
<keyword evidence="3" id="KW-0378">Hydrolase</keyword>
<dbReference type="Proteomes" id="UP001275084">
    <property type="component" value="Unassembled WGS sequence"/>
</dbReference>